<dbReference type="Pfam" id="PF14322">
    <property type="entry name" value="SusD-like_3"/>
    <property type="match status" value="1"/>
</dbReference>
<dbReference type="EMBL" id="JAJNEC010000005">
    <property type="protein sequence ID" value="MCD2424907.1"/>
    <property type="molecule type" value="Genomic_DNA"/>
</dbReference>
<dbReference type="Proteomes" id="UP001199816">
    <property type="component" value="Unassembled WGS sequence"/>
</dbReference>
<feature type="domain" description="RagB/SusD" evidence="6">
    <location>
        <begin position="320"/>
        <end position="431"/>
    </location>
</feature>
<dbReference type="InterPro" id="IPR011990">
    <property type="entry name" value="TPR-like_helical_dom_sf"/>
</dbReference>
<name>A0ABS8PX87_9BACT</name>
<accession>A0ABS8PX87</accession>
<proteinExistence type="inferred from homology"/>
<comment type="caution">
    <text evidence="8">The sequence shown here is derived from an EMBL/GenBank/DDBJ whole genome shotgun (WGS) entry which is preliminary data.</text>
</comment>
<dbReference type="SUPFAM" id="SSF48452">
    <property type="entry name" value="TPR-like"/>
    <property type="match status" value="1"/>
</dbReference>
<keyword evidence="9" id="KW-1185">Reference proteome</keyword>
<keyword evidence="3" id="KW-0732">Signal</keyword>
<evidence type="ECO:0000256" key="4">
    <source>
        <dbReference type="ARBA" id="ARBA00023136"/>
    </source>
</evidence>
<dbReference type="InterPro" id="IPR012944">
    <property type="entry name" value="SusD_RagB_dom"/>
</dbReference>
<evidence type="ECO:0000256" key="5">
    <source>
        <dbReference type="ARBA" id="ARBA00023237"/>
    </source>
</evidence>
<evidence type="ECO:0000259" key="6">
    <source>
        <dbReference type="Pfam" id="PF07980"/>
    </source>
</evidence>
<evidence type="ECO:0000256" key="2">
    <source>
        <dbReference type="ARBA" id="ARBA00006275"/>
    </source>
</evidence>
<reference evidence="8 9" key="1">
    <citation type="submission" date="2021-11" db="EMBL/GenBank/DDBJ databases">
        <title>Genomic of Niabella pedocola.</title>
        <authorList>
            <person name="Wu T."/>
        </authorList>
    </citation>
    <scope>NUCLEOTIDE SEQUENCE [LARGE SCALE GENOMIC DNA]</scope>
    <source>
        <strain evidence="8 9">JCM 31011</strain>
    </source>
</reference>
<gene>
    <name evidence="8" type="ORF">LQ567_19140</name>
</gene>
<dbReference type="InterPro" id="IPR033985">
    <property type="entry name" value="SusD-like_N"/>
</dbReference>
<dbReference type="Gene3D" id="1.25.40.390">
    <property type="match status" value="1"/>
</dbReference>
<keyword evidence="5" id="KW-0998">Cell outer membrane</keyword>
<keyword evidence="4" id="KW-0472">Membrane</keyword>
<evidence type="ECO:0000256" key="1">
    <source>
        <dbReference type="ARBA" id="ARBA00004442"/>
    </source>
</evidence>
<dbReference type="PROSITE" id="PS51257">
    <property type="entry name" value="PROKAR_LIPOPROTEIN"/>
    <property type="match status" value="1"/>
</dbReference>
<comment type="subcellular location">
    <subcellularLocation>
        <location evidence="1">Cell outer membrane</location>
    </subcellularLocation>
</comment>
<evidence type="ECO:0000313" key="8">
    <source>
        <dbReference type="EMBL" id="MCD2424907.1"/>
    </source>
</evidence>
<organism evidence="8 9">
    <name type="scientific">Niabella pedocola</name>
    <dbReference type="NCBI Taxonomy" id="1752077"/>
    <lineage>
        <taxon>Bacteria</taxon>
        <taxon>Pseudomonadati</taxon>
        <taxon>Bacteroidota</taxon>
        <taxon>Chitinophagia</taxon>
        <taxon>Chitinophagales</taxon>
        <taxon>Chitinophagaceae</taxon>
        <taxon>Niabella</taxon>
    </lineage>
</organism>
<comment type="similarity">
    <text evidence="2">Belongs to the SusD family.</text>
</comment>
<feature type="domain" description="SusD-like N-terminal" evidence="7">
    <location>
        <begin position="86"/>
        <end position="235"/>
    </location>
</feature>
<dbReference type="RefSeq" id="WP_231007256.1">
    <property type="nucleotide sequence ID" value="NZ_JAJNEC010000005.1"/>
</dbReference>
<evidence type="ECO:0000259" key="7">
    <source>
        <dbReference type="Pfam" id="PF14322"/>
    </source>
</evidence>
<sequence>MRKNIIGRIILGFALAGLAAGCKKQLNVFPTTSEVDGMVITDAKSAATVLNGVYYRFANSGADNNDAPVIKWDQVSEWRYSQLCGSAAVQQSIDLPLSDHSYNATDGVALMFWTYGYSLVNAANGFLKNIDPLSNIPDASKKQMIAEARFLRAYANTYLLLNFGEFYDLNSAYGIVLRDAFVKPDNIRKSRSSVKEVYDFILADLSDAWIDALPDRNTKNFYTNKWAAKQLKARVLMNRGTADDYNQVISLTQSIIAGSPYTLEPNTKDIFWTKGTASNEVMLSVAPVAGQGAKYQSYLYYITATPSAFGQSLFANDPRNTWVYQTVKNRSNRNVLAFTKYYPGPTTGLQSMAITENGYAFRLSEAYLLQAEAITAAAGGNLETARTLLKTVMGRSGVTNFSEVDAAAAASKLREVVVKETMRNFICESGLDWQAMRRLPFATVQSWLPVIKAKNQLIFPIPQSEIKSNDLIQQTPGF</sequence>
<evidence type="ECO:0000313" key="9">
    <source>
        <dbReference type="Proteomes" id="UP001199816"/>
    </source>
</evidence>
<evidence type="ECO:0000256" key="3">
    <source>
        <dbReference type="ARBA" id="ARBA00022729"/>
    </source>
</evidence>
<protein>
    <submittedName>
        <fullName evidence="8">RagB/SusD family nutrient uptake outer membrane protein</fullName>
    </submittedName>
</protein>
<dbReference type="Pfam" id="PF07980">
    <property type="entry name" value="SusD_RagB"/>
    <property type="match status" value="1"/>
</dbReference>